<comment type="subcellular location">
    <subcellularLocation>
        <location evidence="1 9">Bacterial flagellum basal body</location>
    </subcellularLocation>
    <subcellularLocation>
        <location evidence="2">Cell membrane</location>
        <topology evidence="2">Multi-pass membrane protein</topology>
    </subcellularLocation>
</comment>
<keyword evidence="5 11" id="KW-0812">Transmembrane</keyword>
<protein>
    <recommendedName>
        <fullName evidence="9">Flagellar M-ring protein</fullName>
    </recommendedName>
</protein>
<accession>A0A1W6P1X7</accession>
<dbReference type="GO" id="GO:0071973">
    <property type="term" value="P:bacterial-type flagellum-dependent cell motility"/>
    <property type="evidence" value="ECO:0007669"/>
    <property type="project" value="InterPro"/>
</dbReference>
<dbReference type="GO" id="GO:0009431">
    <property type="term" value="C:bacterial-type flagellum basal body, MS ring"/>
    <property type="evidence" value="ECO:0007669"/>
    <property type="project" value="InterPro"/>
</dbReference>
<dbReference type="InterPro" id="IPR013556">
    <property type="entry name" value="Flag_M-ring_C"/>
</dbReference>
<feature type="compositionally biased region" description="Polar residues" evidence="10">
    <location>
        <begin position="271"/>
        <end position="292"/>
    </location>
</feature>
<evidence type="ECO:0000259" key="12">
    <source>
        <dbReference type="Pfam" id="PF01514"/>
    </source>
</evidence>
<dbReference type="NCBIfam" id="TIGR00206">
    <property type="entry name" value="fliF"/>
    <property type="match status" value="1"/>
</dbReference>
<keyword evidence="15" id="KW-1185">Reference proteome</keyword>
<comment type="function">
    <text evidence="9">The M ring may be actively involved in energy transduction.</text>
</comment>
<feature type="compositionally biased region" description="Basic and acidic residues" evidence="10">
    <location>
        <begin position="256"/>
        <end position="265"/>
    </location>
</feature>
<evidence type="ECO:0000256" key="7">
    <source>
        <dbReference type="ARBA" id="ARBA00023136"/>
    </source>
</evidence>
<dbReference type="Gene3D" id="3.30.300.30">
    <property type="match status" value="1"/>
</dbReference>
<feature type="region of interest" description="Disordered" evidence="10">
    <location>
        <begin position="256"/>
        <end position="324"/>
    </location>
</feature>
<keyword evidence="7 11" id="KW-0472">Membrane</keyword>
<dbReference type="GO" id="GO:0005886">
    <property type="term" value="C:plasma membrane"/>
    <property type="evidence" value="ECO:0007669"/>
    <property type="project" value="UniProtKB-SubCell"/>
</dbReference>
<dbReference type="InterPro" id="IPR006182">
    <property type="entry name" value="FliF_N_dom"/>
</dbReference>
<evidence type="ECO:0000256" key="4">
    <source>
        <dbReference type="ARBA" id="ARBA00022475"/>
    </source>
</evidence>
<evidence type="ECO:0000256" key="6">
    <source>
        <dbReference type="ARBA" id="ARBA00022989"/>
    </source>
</evidence>
<dbReference type="OrthoDB" id="9807026at2"/>
<dbReference type="GO" id="GO:0003774">
    <property type="term" value="F:cytoskeletal motor activity"/>
    <property type="evidence" value="ECO:0007669"/>
    <property type="project" value="InterPro"/>
</dbReference>
<dbReference type="InterPro" id="IPR045851">
    <property type="entry name" value="AMP-bd_C_sf"/>
</dbReference>
<keyword evidence="8 9" id="KW-0975">Bacterial flagellum</keyword>
<feature type="domain" description="Flagellar M-ring C-terminal" evidence="13">
    <location>
        <begin position="232"/>
        <end position="388"/>
    </location>
</feature>
<keyword evidence="14" id="KW-0969">Cilium</keyword>
<sequence length="501" mass="53270">MRNLIALWSSFSMRRRLIVAAATLGVFLAIIGLARGLGRSDMALLYSGLDPAAAAEVVAAIEQQRSPFEVRGDAIYVPVESRDLLRMTLAGAGLPAAGAEGYELLDNLSGFGTTAQMFDAAYWRAKEGELARTILAVPGLRAVRVHISPPAGRAFQQGEPATAAVTVTMTSGSVSQQQAQAFRSLIAAAVPGLQPADVAVIDAVAGLIAAPDNAQMADTRQEDLRNRVRALLEARVGAGNAVVELAVENVTETETIHERRIDPDGRVAVSNDLSESSRRSQGNADGNVTVASNLPDGAANQDSSQNTSEDRESRNVTNYELSETSRELLRAPGAIRRLTVAVLVNEPTGPDATPRTTEELDALRELVESAVGFEAARGDVITLRAMSFVTPAALGTEAVAAPLRLFDAMQMIQWAVLAAVALVLGLFVLRPMLRPAPPVAELPPPLLDDPFPMAMALDNNFGTLDAPDPVARLTALISDRQDDSVRLLQAWVEDGRKPEHS</sequence>
<dbReference type="Pfam" id="PF01514">
    <property type="entry name" value="YscJ_FliF"/>
    <property type="match status" value="1"/>
</dbReference>
<name>A0A1W6P1X7_9RHOB</name>
<evidence type="ECO:0000256" key="8">
    <source>
        <dbReference type="ARBA" id="ARBA00023143"/>
    </source>
</evidence>
<evidence type="ECO:0000313" key="15">
    <source>
        <dbReference type="Proteomes" id="UP000242447"/>
    </source>
</evidence>
<comment type="similarity">
    <text evidence="3 9">Belongs to the FliF family.</text>
</comment>
<keyword evidence="14" id="KW-0966">Cell projection</keyword>
<dbReference type="KEGG" id="kro:BVG79_02083"/>
<evidence type="ECO:0000256" key="3">
    <source>
        <dbReference type="ARBA" id="ARBA00007971"/>
    </source>
</evidence>
<gene>
    <name evidence="14" type="primary">fliF</name>
    <name evidence="14" type="ORF">BVG79_02083</name>
</gene>
<dbReference type="Proteomes" id="UP000242447">
    <property type="component" value="Chromosome"/>
</dbReference>
<dbReference type="PIRSF" id="PIRSF004862">
    <property type="entry name" value="FliF"/>
    <property type="match status" value="1"/>
</dbReference>
<evidence type="ECO:0000313" key="14">
    <source>
        <dbReference type="EMBL" id="ARO15423.1"/>
    </source>
</evidence>
<dbReference type="InterPro" id="IPR000067">
    <property type="entry name" value="FlgMring_FliF"/>
</dbReference>
<keyword evidence="4" id="KW-1003">Cell membrane</keyword>
<evidence type="ECO:0000256" key="2">
    <source>
        <dbReference type="ARBA" id="ARBA00004651"/>
    </source>
</evidence>
<evidence type="ECO:0000256" key="1">
    <source>
        <dbReference type="ARBA" id="ARBA00004117"/>
    </source>
</evidence>
<evidence type="ECO:0000256" key="5">
    <source>
        <dbReference type="ARBA" id="ARBA00022692"/>
    </source>
</evidence>
<evidence type="ECO:0000259" key="13">
    <source>
        <dbReference type="Pfam" id="PF08345"/>
    </source>
</evidence>
<keyword evidence="14" id="KW-0282">Flagellum</keyword>
<evidence type="ECO:0000256" key="10">
    <source>
        <dbReference type="SAM" id="MobiDB-lite"/>
    </source>
</evidence>
<dbReference type="InterPro" id="IPR043427">
    <property type="entry name" value="YscJ/FliF"/>
</dbReference>
<evidence type="ECO:0000256" key="9">
    <source>
        <dbReference type="PIRNR" id="PIRNR004862"/>
    </source>
</evidence>
<reference evidence="14 15" key="1">
    <citation type="submission" date="2017-02" db="EMBL/GenBank/DDBJ databases">
        <title>Ketogulonicigenium robustum SPU B003 Genome sequencing and assembly.</title>
        <authorList>
            <person name="Li Y."/>
            <person name="Liu L."/>
            <person name="Wang C."/>
            <person name="Zhang M."/>
            <person name="Zhang T."/>
            <person name="Zhang Y."/>
        </authorList>
    </citation>
    <scope>NUCLEOTIDE SEQUENCE [LARGE SCALE GENOMIC DNA]</scope>
    <source>
        <strain evidence="14 15">SPU_B003</strain>
    </source>
</reference>
<dbReference type="EMBL" id="CP019937">
    <property type="protein sequence ID" value="ARO15423.1"/>
    <property type="molecule type" value="Genomic_DNA"/>
</dbReference>
<evidence type="ECO:0000256" key="11">
    <source>
        <dbReference type="SAM" id="Phobius"/>
    </source>
</evidence>
<feature type="domain" description="Flagellar M-ring N-terminal" evidence="12">
    <location>
        <begin position="39"/>
        <end position="205"/>
    </location>
</feature>
<dbReference type="PRINTS" id="PR01009">
    <property type="entry name" value="FLGMRINGFLIF"/>
</dbReference>
<feature type="transmembrane region" description="Helical" evidence="11">
    <location>
        <begin position="411"/>
        <end position="429"/>
    </location>
</feature>
<organism evidence="14 15">
    <name type="scientific">Ketogulonicigenium robustum</name>
    <dbReference type="NCBI Taxonomy" id="92947"/>
    <lineage>
        <taxon>Bacteria</taxon>
        <taxon>Pseudomonadati</taxon>
        <taxon>Pseudomonadota</taxon>
        <taxon>Alphaproteobacteria</taxon>
        <taxon>Rhodobacterales</taxon>
        <taxon>Roseobacteraceae</taxon>
        <taxon>Ketogulonicigenium</taxon>
    </lineage>
</organism>
<dbReference type="PANTHER" id="PTHR30046">
    <property type="entry name" value="FLAGELLAR M-RING PROTEIN"/>
    <property type="match status" value="1"/>
</dbReference>
<dbReference type="AlphaFoldDB" id="A0A1W6P1X7"/>
<dbReference type="Pfam" id="PF08345">
    <property type="entry name" value="YscJ_FliF_C"/>
    <property type="match status" value="1"/>
</dbReference>
<dbReference type="STRING" id="92947.BVG79_02083"/>
<dbReference type="RefSeq" id="WP_085786822.1">
    <property type="nucleotide sequence ID" value="NZ_CP019937.1"/>
</dbReference>
<proteinExistence type="inferred from homology"/>
<dbReference type="PANTHER" id="PTHR30046:SF0">
    <property type="entry name" value="FLAGELLAR M-RING PROTEIN"/>
    <property type="match status" value="1"/>
</dbReference>
<keyword evidence="6 11" id="KW-1133">Transmembrane helix</keyword>